<evidence type="ECO:0000313" key="3">
    <source>
        <dbReference type="Proteomes" id="UP000604765"/>
    </source>
</evidence>
<name>A0ABQ3VZ41_9LACO</name>
<keyword evidence="2" id="KW-0808">Transferase</keyword>
<feature type="transmembrane region" description="Helical" evidence="1">
    <location>
        <begin position="87"/>
        <end position="108"/>
    </location>
</feature>
<feature type="transmembrane region" description="Helical" evidence="1">
    <location>
        <begin position="7"/>
        <end position="30"/>
    </location>
</feature>
<sequence length="150" mass="16439">MIKKFSIQTIVGIVSGVFIGFVLSLIFSLLNGAVSYSPSTPKFVAQFNGSLSATVFSALLWALMGIVFAVGSLIFTITDWSIAKMTIVHLAVTYFGFLPLAILAGWFPLNFVELGGFTIIFIVVYIAIYITSMIVARKEAESLNQKLRER</sequence>
<dbReference type="EMBL" id="BNJR01000014">
    <property type="protein sequence ID" value="GHP14163.1"/>
    <property type="molecule type" value="Genomic_DNA"/>
</dbReference>
<keyword evidence="3" id="KW-1185">Reference proteome</keyword>
<dbReference type="InterPro" id="IPR021560">
    <property type="entry name" value="DUF3021"/>
</dbReference>
<organism evidence="2 3">
    <name type="scientific">Lentilactobacillus fungorum</name>
    <dbReference type="NCBI Taxonomy" id="2201250"/>
    <lineage>
        <taxon>Bacteria</taxon>
        <taxon>Bacillati</taxon>
        <taxon>Bacillota</taxon>
        <taxon>Bacilli</taxon>
        <taxon>Lactobacillales</taxon>
        <taxon>Lactobacillaceae</taxon>
        <taxon>Lentilactobacillus</taxon>
    </lineage>
</organism>
<keyword evidence="2" id="KW-0418">Kinase</keyword>
<dbReference type="Proteomes" id="UP000604765">
    <property type="component" value="Unassembled WGS sequence"/>
</dbReference>
<keyword evidence="1" id="KW-0472">Membrane</keyword>
<protein>
    <submittedName>
        <fullName evidence="2">Histidine kinase</fullName>
    </submittedName>
</protein>
<gene>
    <name evidence="2" type="ORF">YK48G_15880</name>
</gene>
<comment type="caution">
    <text evidence="2">The sequence shown here is derived from an EMBL/GenBank/DDBJ whole genome shotgun (WGS) entry which is preliminary data.</text>
</comment>
<keyword evidence="1" id="KW-1133">Transmembrane helix</keyword>
<proteinExistence type="predicted"/>
<evidence type="ECO:0000313" key="2">
    <source>
        <dbReference type="EMBL" id="GHP14163.1"/>
    </source>
</evidence>
<feature type="transmembrane region" description="Helical" evidence="1">
    <location>
        <begin position="50"/>
        <end position="75"/>
    </location>
</feature>
<dbReference type="Pfam" id="PF11457">
    <property type="entry name" value="DUF3021"/>
    <property type="match status" value="1"/>
</dbReference>
<evidence type="ECO:0000256" key="1">
    <source>
        <dbReference type="SAM" id="Phobius"/>
    </source>
</evidence>
<dbReference type="GO" id="GO:0016301">
    <property type="term" value="F:kinase activity"/>
    <property type="evidence" value="ECO:0007669"/>
    <property type="project" value="UniProtKB-KW"/>
</dbReference>
<reference evidence="2 3" key="1">
    <citation type="journal article" date="2021" name="Int. J. Syst. Evol. Microbiol.">
        <title>Lentilactobacillus fungorum sp. nov., isolated from spent mushroom substrates.</title>
        <authorList>
            <person name="Tohno M."/>
            <person name="Tanizawa Y."/>
            <person name="Kojima Y."/>
            <person name="Sakamoto M."/>
            <person name="Ohkuma M."/>
            <person name="Kobayashi H."/>
        </authorList>
    </citation>
    <scope>NUCLEOTIDE SEQUENCE [LARGE SCALE GENOMIC DNA]</scope>
    <source>
        <strain evidence="2 3">YK48G</strain>
    </source>
</reference>
<dbReference type="RefSeq" id="WP_232365322.1">
    <property type="nucleotide sequence ID" value="NZ_BNJR01000014.1"/>
</dbReference>
<keyword evidence="1" id="KW-0812">Transmembrane</keyword>
<accession>A0ABQ3VZ41</accession>
<feature type="transmembrane region" description="Helical" evidence="1">
    <location>
        <begin position="114"/>
        <end position="136"/>
    </location>
</feature>